<dbReference type="SUPFAM" id="SSF47384">
    <property type="entry name" value="Homodimeric domain of signal transducing histidine kinase"/>
    <property type="match status" value="1"/>
</dbReference>
<evidence type="ECO:0000313" key="16">
    <source>
        <dbReference type="EMBL" id="SHE49311.1"/>
    </source>
</evidence>
<reference evidence="16 18" key="2">
    <citation type="submission" date="2016-11" db="EMBL/GenBank/DDBJ databases">
        <authorList>
            <person name="Jaros S."/>
            <person name="Januszkiewicz K."/>
            <person name="Wedrychowicz H."/>
        </authorList>
    </citation>
    <scope>NUCLEOTIDE SEQUENCE [LARGE SCALE GENOMIC DNA]</scope>
    <source>
        <strain evidence="16 18">DSM 17137</strain>
    </source>
</reference>
<dbReference type="SUPFAM" id="SSF55874">
    <property type="entry name" value="ATPase domain of HSP90 chaperone/DNA topoisomerase II/histidine kinase"/>
    <property type="match status" value="1"/>
</dbReference>
<keyword evidence="12" id="KW-0902">Two-component regulatory system</keyword>
<reference evidence="15 17" key="1">
    <citation type="submission" date="2015-03" db="EMBL/GenBank/DDBJ databases">
        <authorList>
            <person name="Hassan Y.I."/>
            <person name="Lepp D."/>
            <person name="Zhou T."/>
        </authorList>
    </citation>
    <scope>NUCLEOTIDE SEQUENCE [LARGE SCALE GENOMIC DNA]</scope>
    <source>
        <strain evidence="15 17">DSM 17137</strain>
    </source>
</reference>
<dbReference type="InterPro" id="IPR029151">
    <property type="entry name" value="Sensor-like_sf"/>
</dbReference>
<dbReference type="GO" id="GO:0005886">
    <property type="term" value="C:plasma membrane"/>
    <property type="evidence" value="ECO:0007669"/>
    <property type="project" value="UniProtKB-SubCell"/>
</dbReference>
<organism evidence="15 17">
    <name type="scientific">Devosia limi DSM 17137</name>
    <dbReference type="NCBI Taxonomy" id="1121477"/>
    <lineage>
        <taxon>Bacteria</taxon>
        <taxon>Pseudomonadati</taxon>
        <taxon>Pseudomonadota</taxon>
        <taxon>Alphaproteobacteria</taxon>
        <taxon>Hyphomicrobiales</taxon>
        <taxon>Devosiaceae</taxon>
        <taxon>Devosia</taxon>
    </lineage>
</organism>
<evidence type="ECO:0000256" key="12">
    <source>
        <dbReference type="ARBA" id="ARBA00023012"/>
    </source>
</evidence>
<keyword evidence="17" id="KW-1185">Reference proteome</keyword>
<keyword evidence="5" id="KW-0597">Phosphoprotein</keyword>
<keyword evidence="13" id="KW-0472">Membrane</keyword>
<dbReference type="PATRIC" id="fig|1121477.3.peg.98"/>
<comment type="subcellular location">
    <subcellularLocation>
        <location evidence="2">Cell membrane</location>
        <topology evidence="2">Multi-pass membrane protein</topology>
    </subcellularLocation>
</comment>
<dbReference type="InterPro" id="IPR036890">
    <property type="entry name" value="HATPase_C_sf"/>
</dbReference>
<dbReference type="AlphaFoldDB" id="A0A0F5LGN0"/>
<name>A0A0F5LGN0_9HYPH</name>
<keyword evidence="4" id="KW-1003">Cell membrane</keyword>
<evidence type="ECO:0000256" key="3">
    <source>
        <dbReference type="ARBA" id="ARBA00012438"/>
    </source>
</evidence>
<evidence type="ECO:0000313" key="18">
    <source>
        <dbReference type="Proteomes" id="UP000184533"/>
    </source>
</evidence>
<dbReference type="EC" id="2.7.13.3" evidence="3"/>
<evidence type="ECO:0000256" key="11">
    <source>
        <dbReference type="ARBA" id="ARBA00022989"/>
    </source>
</evidence>
<accession>A0A0F5LGN0</accession>
<comment type="catalytic activity">
    <reaction evidence="1">
        <text>ATP + protein L-histidine = ADP + protein N-phospho-L-histidine.</text>
        <dbReference type="EC" id="2.7.13.3"/>
    </reaction>
</comment>
<keyword evidence="10" id="KW-0067">ATP-binding</keyword>
<evidence type="ECO:0000259" key="14">
    <source>
        <dbReference type="PROSITE" id="PS50109"/>
    </source>
</evidence>
<proteinExistence type="predicted"/>
<evidence type="ECO:0000256" key="6">
    <source>
        <dbReference type="ARBA" id="ARBA00022679"/>
    </source>
</evidence>
<evidence type="ECO:0000313" key="15">
    <source>
        <dbReference type="EMBL" id="KKB80722.1"/>
    </source>
</evidence>
<evidence type="ECO:0000256" key="10">
    <source>
        <dbReference type="ARBA" id="ARBA00022840"/>
    </source>
</evidence>
<evidence type="ECO:0000256" key="9">
    <source>
        <dbReference type="ARBA" id="ARBA00022777"/>
    </source>
</evidence>
<dbReference type="InterPro" id="IPR003594">
    <property type="entry name" value="HATPase_dom"/>
</dbReference>
<keyword evidence="6" id="KW-0808">Transferase</keyword>
<gene>
    <name evidence="16" type="ORF">SAMN02745223_00539</name>
    <name evidence="15" type="ORF">VW29_16755</name>
</gene>
<evidence type="ECO:0000256" key="13">
    <source>
        <dbReference type="SAM" id="Phobius"/>
    </source>
</evidence>
<dbReference type="InterPro" id="IPR004358">
    <property type="entry name" value="Sig_transdc_His_kin-like_C"/>
</dbReference>
<evidence type="ECO:0000256" key="1">
    <source>
        <dbReference type="ARBA" id="ARBA00000085"/>
    </source>
</evidence>
<evidence type="ECO:0000313" key="17">
    <source>
        <dbReference type="Proteomes" id="UP000033608"/>
    </source>
</evidence>
<keyword evidence="11 13" id="KW-1133">Transmembrane helix</keyword>
<dbReference type="GO" id="GO:0005524">
    <property type="term" value="F:ATP binding"/>
    <property type="evidence" value="ECO:0007669"/>
    <property type="project" value="UniProtKB-KW"/>
</dbReference>
<keyword evidence="9 16" id="KW-0418">Kinase</keyword>
<dbReference type="Proteomes" id="UP000033608">
    <property type="component" value="Unassembled WGS sequence"/>
</dbReference>
<dbReference type="InterPro" id="IPR036097">
    <property type="entry name" value="HisK_dim/P_sf"/>
</dbReference>
<dbReference type="Proteomes" id="UP000184533">
    <property type="component" value="Unassembled WGS sequence"/>
</dbReference>
<dbReference type="Gene3D" id="1.10.287.130">
    <property type="match status" value="1"/>
</dbReference>
<evidence type="ECO:0000256" key="7">
    <source>
        <dbReference type="ARBA" id="ARBA00022692"/>
    </source>
</evidence>
<dbReference type="InterPro" id="IPR005467">
    <property type="entry name" value="His_kinase_dom"/>
</dbReference>
<evidence type="ECO:0000256" key="2">
    <source>
        <dbReference type="ARBA" id="ARBA00004651"/>
    </source>
</evidence>
<feature type="domain" description="Histidine kinase" evidence="14">
    <location>
        <begin position="399"/>
        <end position="612"/>
    </location>
</feature>
<feature type="transmembrane region" description="Helical" evidence="13">
    <location>
        <begin position="307"/>
        <end position="329"/>
    </location>
</feature>
<dbReference type="SUPFAM" id="SSF103190">
    <property type="entry name" value="Sensory domain-like"/>
    <property type="match status" value="1"/>
</dbReference>
<protein>
    <recommendedName>
        <fullName evidence="3">histidine kinase</fullName>
        <ecNumber evidence="3">2.7.13.3</ecNumber>
    </recommendedName>
</protein>
<dbReference type="InterPro" id="IPR017055">
    <property type="entry name" value="Sig_transdc_His_kinase_DctB"/>
</dbReference>
<dbReference type="InterPro" id="IPR003661">
    <property type="entry name" value="HisK_dim/P_dom"/>
</dbReference>
<dbReference type="EMBL" id="FQVC01000001">
    <property type="protein sequence ID" value="SHE49311.1"/>
    <property type="molecule type" value="Genomic_DNA"/>
</dbReference>
<evidence type="ECO:0000256" key="8">
    <source>
        <dbReference type="ARBA" id="ARBA00022741"/>
    </source>
</evidence>
<dbReference type="PANTHER" id="PTHR43065:SF46">
    <property type="entry name" value="C4-DICARBOXYLATE TRANSPORT SENSOR PROTEIN DCTB"/>
    <property type="match status" value="1"/>
</dbReference>
<evidence type="ECO:0000256" key="4">
    <source>
        <dbReference type="ARBA" id="ARBA00022475"/>
    </source>
</evidence>
<dbReference type="PROSITE" id="PS50109">
    <property type="entry name" value="HIS_KIN"/>
    <property type="match status" value="1"/>
</dbReference>
<dbReference type="Pfam" id="PF02518">
    <property type="entry name" value="HATPase_c"/>
    <property type="match status" value="1"/>
</dbReference>
<dbReference type="Gene3D" id="3.30.565.10">
    <property type="entry name" value="Histidine kinase-like ATPase, C-terminal domain"/>
    <property type="match status" value="1"/>
</dbReference>
<evidence type="ECO:0000256" key="5">
    <source>
        <dbReference type="ARBA" id="ARBA00022553"/>
    </source>
</evidence>
<dbReference type="Gene3D" id="3.30.450.20">
    <property type="entry name" value="PAS domain"/>
    <property type="match status" value="2"/>
</dbReference>
<keyword evidence="7 13" id="KW-0812">Transmembrane</keyword>
<keyword evidence="8" id="KW-0547">Nucleotide-binding</keyword>
<dbReference type="STRING" id="1121477.SAMN02745223_00539"/>
<dbReference type="SMART" id="SM00387">
    <property type="entry name" value="HATPase_c"/>
    <property type="match status" value="1"/>
</dbReference>
<dbReference type="EMBL" id="LAJF01000101">
    <property type="protein sequence ID" value="KKB80722.1"/>
    <property type="molecule type" value="Genomic_DNA"/>
</dbReference>
<sequence>MRMASQTPRAERFRARNVICTLAALALVLATGWAAFELTLASAIAGSSEQADRRLALFDRTLEAMIERFHYLPATIAQADESQGVLERPDAPAVRTSANGFLSKLNETAGADELFVMDSRGSVAAASNWWTLDSLVGQDFSFRPYFAEAMAEGSTKYYAFGIATSVPGYFLSQRIEGPDGPLGVAVAKINLGEIEANWWRSGELIGIVDVNNVVILSTRPDWRYRPLLEIDSTLVAHTASQQRYGDNGIRNEGIVRDFWPSRGAEMAFLHSGDPETDGYFLYSELRLPTHGWRIASFTPMGPLFRDAWTAAAAAALGCAALVLIVVLLVQRRRILAQRLAEHERLEQRVAERTEDLHTTNEQLRAEIAERVRAESDSRDAQTSLVQAAKLASLGQALAGVAHEVSQPVAALSTHIASAKLLAAQRNDREIGGILLTMDKVLDRISSLTGHLRDFSRKQTQVEMSCDLSPAISNGLDMVDHKLKRFGVDVHYARHRGALIVPANPVHLEQVLINLLSNAADAMEHTPIRLLSIAVVAQGSRVDISVSDTGEGIAPADIPNIFDPFYTTKQAGRGLGLGLAISYGLVRDIGGTIAVVSRPGRGSIFTIRLPLVVAAANINEVRA</sequence>
<dbReference type="SMART" id="SM00388">
    <property type="entry name" value="HisKA"/>
    <property type="match status" value="1"/>
</dbReference>
<dbReference type="PANTHER" id="PTHR43065">
    <property type="entry name" value="SENSOR HISTIDINE KINASE"/>
    <property type="match status" value="1"/>
</dbReference>
<dbReference type="PRINTS" id="PR00344">
    <property type="entry name" value="BCTRLSENSOR"/>
</dbReference>
<dbReference type="GO" id="GO:0000155">
    <property type="term" value="F:phosphorelay sensor kinase activity"/>
    <property type="evidence" value="ECO:0007669"/>
    <property type="project" value="InterPro"/>
</dbReference>
<dbReference type="PIRSF" id="PIRSF036431">
    <property type="entry name" value="STHK_DctB"/>
    <property type="match status" value="1"/>
</dbReference>